<dbReference type="EMBL" id="JASBWS010000058">
    <property type="protein sequence ID" value="KAJ9103582.1"/>
    <property type="molecule type" value="Genomic_DNA"/>
</dbReference>
<proteinExistence type="predicted"/>
<evidence type="ECO:0000313" key="2">
    <source>
        <dbReference type="Proteomes" id="UP001230649"/>
    </source>
</evidence>
<name>A0ACC2VW74_9TREE</name>
<accession>A0ACC2VW74</accession>
<protein>
    <submittedName>
        <fullName evidence="1">Uncharacterized protein</fullName>
    </submittedName>
</protein>
<reference evidence="1" key="1">
    <citation type="submission" date="2023-04" db="EMBL/GenBank/DDBJ databases">
        <title>Draft Genome sequencing of Naganishia species isolated from polar environments using Oxford Nanopore Technology.</title>
        <authorList>
            <person name="Leo P."/>
            <person name="Venkateswaran K."/>
        </authorList>
    </citation>
    <scope>NUCLEOTIDE SEQUENCE</scope>
    <source>
        <strain evidence="1">MNA-CCFEE 5262</strain>
    </source>
</reference>
<keyword evidence="2" id="KW-1185">Reference proteome</keyword>
<evidence type="ECO:0000313" key="1">
    <source>
        <dbReference type="EMBL" id="KAJ9103582.1"/>
    </source>
</evidence>
<gene>
    <name evidence="1" type="ORF">QFC20_004738</name>
</gene>
<dbReference type="Proteomes" id="UP001230649">
    <property type="component" value="Unassembled WGS sequence"/>
</dbReference>
<comment type="caution">
    <text evidence="1">The sequence shown here is derived from an EMBL/GenBank/DDBJ whole genome shotgun (WGS) entry which is preliminary data.</text>
</comment>
<organism evidence="1 2">
    <name type="scientific">Naganishia adeliensis</name>
    <dbReference type="NCBI Taxonomy" id="92952"/>
    <lineage>
        <taxon>Eukaryota</taxon>
        <taxon>Fungi</taxon>
        <taxon>Dikarya</taxon>
        <taxon>Basidiomycota</taxon>
        <taxon>Agaricomycotina</taxon>
        <taxon>Tremellomycetes</taxon>
        <taxon>Filobasidiales</taxon>
        <taxon>Filobasidiaceae</taxon>
        <taxon>Naganishia</taxon>
    </lineage>
</organism>
<sequence length="406" mass="45143">MESPRRKVDVRKKFEFEMWVEIEGETTQLNGMHAAVRGSAEAWFMSEHGKDETAHTPYPDMYLGCYIDGVWVGTKLLRESQMTPSAASTNSFNGRRISTTEERKSRFTAPTLTEERTRSIDASQAGLLSIQIKRCKRGYENFDTSGDLRRTATSVAGPMNEKFTKKALLSAVTEDGETDKAVWKWKCHPIENRTPFFEMRLRYAPEAVLMARNIIPNKLQPNIAEGQPGLLADDAIVLEDSDDEGAGSASAPRDVVLKVEPHVNGNDSEARPDGSNEASNAAIAASEVSLVGVGRPFLSPTPYDALCMGVPLINPILSWDMKGPDDRTKWNLQHGGLSDLGEPYVYNVRRGNETEMKDTIAKAVATPIEPFVSRRMTRAAVHARYRLLVETVWKAVYDEKFGQKGV</sequence>